<name>A1RS70_PYRIL</name>
<dbReference type="AlphaFoldDB" id="A1RS70"/>
<keyword evidence="1" id="KW-0472">Membrane</keyword>
<dbReference type="EMBL" id="CP000504">
    <property type="protein sequence ID" value="ABL87802.1"/>
    <property type="molecule type" value="Genomic_DNA"/>
</dbReference>
<keyword evidence="3" id="KW-1185">Reference proteome</keyword>
<feature type="transmembrane region" description="Helical" evidence="1">
    <location>
        <begin position="36"/>
        <end position="52"/>
    </location>
</feature>
<feature type="transmembrane region" description="Helical" evidence="1">
    <location>
        <begin position="58"/>
        <end position="75"/>
    </location>
</feature>
<protein>
    <submittedName>
        <fullName evidence="2">Uncharacterized protein</fullName>
    </submittedName>
</protein>
<gene>
    <name evidence="2" type="ordered locus">Pisl_0624</name>
</gene>
<evidence type="ECO:0000313" key="3">
    <source>
        <dbReference type="Proteomes" id="UP000002595"/>
    </source>
</evidence>
<evidence type="ECO:0000256" key="1">
    <source>
        <dbReference type="SAM" id="Phobius"/>
    </source>
</evidence>
<evidence type="ECO:0000313" key="2">
    <source>
        <dbReference type="EMBL" id="ABL87802.1"/>
    </source>
</evidence>
<dbReference type="GeneID" id="4617103"/>
<sequence>MPVIDYSILWAIFKTFFNLVVSVLAMLGLGEWGGRVMAVLLFATLFFLAGAFKKTRRIIGPLLALAIMIVALLGYI</sequence>
<dbReference type="OrthoDB" id="29141at2157"/>
<dbReference type="STRING" id="384616.Pisl_0624"/>
<dbReference type="RefSeq" id="WP_011762378.1">
    <property type="nucleotide sequence ID" value="NC_008701.1"/>
</dbReference>
<keyword evidence="1" id="KW-0812">Transmembrane</keyword>
<organism evidence="2 3">
    <name type="scientific">Pyrobaculum islandicum (strain DSM 4184 / JCM 9189 / GEO3)</name>
    <dbReference type="NCBI Taxonomy" id="384616"/>
    <lineage>
        <taxon>Archaea</taxon>
        <taxon>Thermoproteota</taxon>
        <taxon>Thermoprotei</taxon>
        <taxon>Thermoproteales</taxon>
        <taxon>Thermoproteaceae</taxon>
        <taxon>Pyrobaculum</taxon>
    </lineage>
</organism>
<feature type="transmembrane region" description="Helical" evidence="1">
    <location>
        <begin position="6"/>
        <end position="29"/>
    </location>
</feature>
<dbReference type="eggNOG" id="arCOG05595">
    <property type="taxonomic scope" value="Archaea"/>
</dbReference>
<reference evidence="2" key="1">
    <citation type="submission" date="2006-12" db="EMBL/GenBank/DDBJ databases">
        <title>Complete sequence of Pyrobaculum islandicum DSM 4184.</title>
        <authorList>
            <person name="Copeland A."/>
            <person name="Lucas S."/>
            <person name="Lapidus A."/>
            <person name="Barry K."/>
            <person name="Detter J.C."/>
            <person name="Glavina del Rio T."/>
            <person name="Dalin E."/>
            <person name="Tice H."/>
            <person name="Pitluck S."/>
            <person name="Meincke L."/>
            <person name="Brettin T."/>
            <person name="Bruce D."/>
            <person name="Han C."/>
            <person name="Tapia R."/>
            <person name="Gilna P."/>
            <person name="Schmutz J."/>
            <person name="Larimer F."/>
            <person name="Land M."/>
            <person name="Hauser L."/>
            <person name="Kyrpides N."/>
            <person name="Mikhailova N."/>
            <person name="Cozen A.E."/>
            <person name="Fitz-Gibbon S.T."/>
            <person name="House C.H."/>
            <person name="Saltikov C."/>
            <person name="Lowe T."/>
            <person name="Richardson P."/>
        </authorList>
    </citation>
    <scope>NUCLEOTIDE SEQUENCE [LARGE SCALE GENOMIC DNA]</scope>
    <source>
        <strain evidence="2">DSM 4184</strain>
    </source>
</reference>
<dbReference type="Proteomes" id="UP000002595">
    <property type="component" value="Chromosome"/>
</dbReference>
<keyword evidence="1" id="KW-1133">Transmembrane helix</keyword>
<accession>A1RS70</accession>
<dbReference type="HOGENOM" id="CLU_2629867_0_0_2"/>
<dbReference type="KEGG" id="pis:Pisl_0624"/>
<proteinExistence type="predicted"/>